<gene>
    <name evidence="2" type="primary">si:ch73-111k22.3</name>
</gene>
<accession>A0A8C4RQ34</accession>
<keyword evidence="3" id="KW-1185">Reference proteome</keyword>
<dbReference type="GeneID" id="127527287"/>
<dbReference type="SMART" id="SM00233">
    <property type="entry name" value="PH"/>
    <property type="match status" value="1"/>
</dbReference>
<reference evidence="2" key="3">
    <citation type="submission" date="2025-09" db="UniProtKB">
        <authorList>
            <consortium name="Ensembl"/>
        </authorList>
    </citation>
    <scope>IDENTIFICATION</scope>
</reference>
<dbReference type="GeneTree" id="ENSGT00800000125320"/>
<dbReference type="InterPro" id="IPR011993">
    <property type="entry name" value="PH-like_dom_sf"/>
</dbReference>
<organism evidence="2 3">
    <name type="scientific">Erpetoichthys calabaricus</name>
    <name type="common">Rope fish</name>
    <name type="synonym">Calamoichthys calabaricus</name>
    <dbReference type="NCBI Taxonomy" id="27687"/>
    <lineage>
        <taxon>Eukaryota</taxon>
        <taxon>Metazoa</taxon>
        <taxon>Chordata</taxon>
        <taxon>Craniata</taxon>
        <taxon>Vertebrata</taxon>
        <taxon>Euteleostomi</taxon>
        <taxon>Actinopterygii</taxon>
        <taxon>Polypteriformes</taxon>
        <taxon>Polypteridae</taxon>
        <taxon>Erpetoichthys</taxon>
    </lineage>
</organism>
<reference evidence="2" key="1">
    <citation type="submission" date="2021-06" db="EMBL/GenBank/DDBJ databases">
        <authorList>
            <consortium name="Wellcome Sanger Institute Data Sharing"/>
        </authorList>
    </citation>
    <scope>NUCLEOTIDE SEQUENCE [LARGE SCALE GENOMIC DNA]</scope>
</reference>
<dbReference type="RefSeq" id="XP_051781471.1">
    <property type="nucleotide sequence ID" value="XM_051925511.1"/>
</dbReference>
<evidence type="ECO:0000259" key="1">
    <source>
        <dbReference type="PROSITE" id="PS50003"/>
    </source>
</evidence>
<dbReference type="AlphaFoldDB" id="A0A8C4RQ34"/>
<dbReference type="InterPro" id="IPR001849">
    <property type="entry name" value="PH_domain"/>
</dbReference>
<dbReference type="InterPro" id="IPR051707">
    <property type="entry name" value="PI-Interact_SigTrans_Reg"/>
</dbReference>
<proteinExistence type="predicted"/>
<evidence type="ECO:0000313" key="3">
    <source>
        <dbReference type="Proteomes" id="UP000694620"/>
    </source>
</evidence>
<feature type="domain" description="PH" evidence="1">
    <location>
        <begin position="20"/>
        <end position="114"/>
    </location>
</feature>
<name>A0A8C4RQ34_ERPCA</name>
<sequence length="128" mass="14778">MAEESATSNGSLRNFTTHESTSKRGWLFKRSHFTHRWKPAWFVLHETQLMYGKNETAPLKKINLIGAQVKEADSSDQEYMWTVTPLDSRRTFFLRAGSEVEQQEWMEAVAEVLMKFSKGGSYHACTVQ</sequence>
<dbReference type="SUPFAM" id="SSF50729">
    <property type="entry name" value="PH domain-like"/>
    <property type="match status" value="1"/>
</dbReference>
<dbReference type="PANTHER" id="PTHR14336">
    <property type="entry name" value="TANDEM PH DOMAIN CONTAINING PROTEIN"/>
    <property type="match status" value="1"/>
</dbReference>
<dbReference type="OrthoDB" id="2157866at2759"/>
<dbReference type="Ensembl" id="ENSECRT00000005147.1">
    <property type="protein sequence ID" value="ENSECRP00000005064.1"/>
    <property type="gene ID" value="ENSECRG00000003424.1"/>
</dbReference>
<dbReference type="PROSITE" id="PS50003">
    <property type="entry name" value="PH_DOMAIN"/>
    <property type="match status" value="1"/>
</dbReference>
<dbReference type="Gene3D" id="2.30.29.30">
    <property type="entry name" value="Pleckstrin-homology domain (PH domain)/Phosphotyrosine-binding domain (PTB)"/>
    <property type="match status" value="1"/>
</dbReference>
<reference evidence="2" key="2">
    <citation type="submission" date="2025-08" db="UniProtKB">
        <authorList>
            <consortium name="Ensembl"/>
        </authorList>
    </citation>
    <scope>IDENTIFICATION</scope>
</reference>
<dbReference type="Pfam" id="PF00169">
    <property type="entry name" value="PH"/>
    <property type="match status" value="1"/>
</dbReference>
<protein>
    <recommendedName>
        <fullName evidence="1">PH domain-containing protein</fullName>
    </recommendedName>
</protein>
<dbReference type="Proteomes" id="UP000694620">
    <property type="component" value="Chromosome 3"/>
</dbReference>
<evidence type="ECO:0000313" key="2">
    <source>
        <dbReference type="Ensembl" id="ENSECRP00000005064.1"/>
    </source>
</evidence>